<keyword evidence="9" id="KW-1185">Reference proteome</keyword>
<keyword evidence="4 6" id="KW-1133">Transmembrane helix</keyword>
<evidence type="ECO:0000256" key="6">
    <source>
        <dbReference type="SAM" id="Phobius"/>
    </source>
</evidence>
<feature type="transmembrane region" description="Helical" evidence="6">
    <location>
        <begin position="174"/>
        <end position="198"/>
    </location>
</feature>
<feature type="transmembrane region" description="Helical" evidence="6">
    <location>
        <begin position="236"/>
        <end position="256"/>
    </location>
</feature>
<feature type="transmembrane region" description="Helical" evidence="6">
    <location>
        <begin position="30"/>
        <end position="51"/>
    </location>
</feature>
<dbReference type="Gene3D" id="3.20.20.450">
    <property type="entry name" value="EAL domain"/>
    <property type="match status" value="1"/>
</dbReference>
<dbReference type="InterPro" id="IPR000160">
    <property type="entry name" value="GGDEF_dom"/>
</dbReference>
<feature type="transmembrane region" description="Helical" evidence="6">
    <location>
        <begin position="133"/>
        <end position="154"/>
    </location>
</feature>
<evidence type="ECO:0000256" key="2">
    <source>
        <dbReference type="ARBA" id="ARBA00022475"/>
    </source>
</evidence>
<dbReference type="PANTHER" id="PTHR33121">
    <property type="entry name" value="CYCLIC DI-GMP PHOSPHODIESTERASE PDEF"/>
    <property type="match status" value="1"/>
</dbReference>
<evidence type="ECO:0000313" key="9">
    <source>
        <dbReference type="Proteomes" id="UP001302316"/>
    </source>
</evidence>
<proteinExistence type="predicted"/>
<accession>A0AAP6JGM6</accession>
<dbReference type="InterPro" id="IPR050706">
    <property type="entry name" value="Cyclic-di-GMP_PDE-like"/>
</dbReference>
<sequence length="739" mass="80341">MNTFHYDTMSPTSADQTPFLLQPERQPGPVAHGLAALLTLLGMEFGWYFWVGEGTGALIWPPAGLAVGLGLVFGWRIVIGPALVVALWGGLNTEGSIWTWTLPALGLLMQTAVAVGGLRWLQGRQMFRGPTRELLGFWLFGPAIAGMVGAGPGVTTLALHTPVFAEYQFMEIFGAYWLAEALGILMVAPVTILLAAALSDRRLLQALEPARWQLLWTGGLCLLAFLQLQMGRAEMTGFAGILVYFYFPLLAVAAGLGQPLFQALATAGIATAFLVQALTGFGGSPPPSDNAEMIEVIVVVTAFIIMTQIVSATSESIRRHLRHARKMARSDYLTGLLNERGMAQALEGHRNGQATLALLDLPVARKIFDLGGLEDADRFEQSLADTLHEQASPHGQAARLGRGLYGLLLPGPSSASRNGLDTLYEHLEGQIVQAGRIPLVLRPAIGAIQIDAEDMAPQEAVALASLASKRAAEQPPPCIRIDDHYSRLLEEERADQATVSAVREALTREEGFELHGQLITPLSDQGDAPPRYELLLRMPDGNGEVLAPAAFLPVAARHRLMPDIDRWVVQRALRLAAARPEAVFTINLSGDSLSDPALGEWIEARRHESGVEAERIWFEITESESVHDPEAAASLVVHLRKSGFRIAIDDFGTGLASFEYIRNFSIDAVKIDGRFIRDLRSEATDRAIVTAIQRLAHETGLSTVAEFVEDEWTIDWLRSAGIDYAQGYAIARPAPMTRE</sequence>
<dbReference type="RefSeq" id="WP_346053164.1">
    <property type="nucleotide sequence ID" value="NZ_JAYGII010000049.1"/>
</dbReference>
<dbReference type="SMART" id="SM00267">
    <property type="entry name" value="GGDEF"/>
    <property type="match status" value="1"/>
</dbReference>
<feature type="transmembrane region" description="Helical" evidence="6">
    <location>
        <begin position="63"/>
        <end position="91"/>
    </location>
</feature>
<dbReference type="EMBL" id="JAYGII010000049">
    <property type="protein sequence ID" value="MEA5446703.1"/>
    <property type="molecule type" value="Genomic_DNA"/>
</dbReference>
<dbReference type="InterPro" id="IPR007895">
    <property type="entry name" value="MASE1"/>
</dbReference>
<keyword evidence="3 6" id="KW-0812">Transmembrane</keyword>
<comment type="caution">
    <text evidence="8">The sequence shown here is derived from an EMBL/GenBank/DDBJ whole genome shotgun (WGS) entry which is preliminary data.</text>
</comment>
<dbReference type="InterPro" id="IPR043128">
    <property type="entry name" value="Rev_trsase/Diguanyl_cyclase"/>
</dbReference>
<comment type="subcellular location">
    <subcellularLocation>
        <location evidence="1">Cell membrane</location>
        <topology evidence="1">Multi-pass membrane protein</topology>
    </subcellularLocation>
</comment>
<feature type="transmembrane region" description="Helical" evidence="6">
    <location>
        <begin position="97"/>
        <end position="121"/>
    </location>
</feature>
<dbReference type="GO" id="GO:0071111">
    <property type="term" value="F:cyclic-guanylate-specific phosphodiesterase activity"/>
    <property type="evidence" value="ECO:0007669"/>
    <property type="project" value="InterPro"/>
</dbReference>
<dbReference type="SUPFAM" id="SSF141868">
    <property type="entry name" value="EAL domain-like"/>
    <property type="match status" value="1"/>
</dbReference>
<dbReference type="SUPFAM" id="SSF55073">
    <property type="entry name" value="Nucleotide cyclase"/>
    <property type="match status" value="1"/>
</dbReference>
<dbReference type="PROSITE" id="PS50883">
    <property type="entry name" value="EAL"/>
    <property type="match status" value="1"/>
</dbReference>
<dbReference type="GO" id="GO:0005886">
    <property type="term" value="C:plasma membrane"/>
    <property type="evidence" value="ECO:0007669"/>
    <property type="project" value="UniProtKB-SubCell"/>
</dbReference>
<evidence type="ECO:0000256" key="4">
    <source>
        <dbReference type="ARBA" id="ARBA00022989"/>
    </source>
</evidence>
<dbReference type="AlphaFoldDB" id="A0AAP6JGM6"/>
<dbReference type="Proteomes" id="UP001302316">
    <property type="component" value="Unassembled WGS sequence"/>
</dbReference>
<dbReference type="InterPro" id="IPR029787">
    <property type="entry name" value="Nucleotide_cyclase"/>
</dbReference>
<evidence type="ECO:0000259" key="7">
    <source>
        <dbReference type="PROSITE" id="PS50883"/>
    </source>
</evidence>
<reference evidence="8 9" key="1">
    <citation type="submission" date="2023-12" db="EMBL/GenBank/DDBJ databases">
        <title>Whole-genome sequencing of halo(alkali)philic microorganisms from hypersaline lakes.</title>
        <authorList>
            <person name="Sorokin D.Y."/>
            <person name="Merkel A.Y."/>
            <person name="Messina E."/>
            <person name="Yakimov M."/>
        </authorList>
    </citation>
    <scope>NUCLEOTIDE SEQUENCE [LARGE SCALE GENOMIC DNA]</scope>
    <source>
        <strain evidence="8 9">AB-CW1</strain>
    </source>
</reference>
<dbReference type="InterPro" id="IPR001633">
    <property type="entry name" value="EAL_dom"/>
</dbReference>
<dbReference type="CDD" id="cd01948">
    <property type="entry name" value="EAL"/>
    <property type="match status" value="1"/>
</dbReference>
<dbReference type="Pfam" id="PF00563">
    <property type="entry name" value="EAL"/>
    <property type="match status" value="1"/>
</dbReference>
<dbReference type="SMART" id="SM00052">
    <property type="entry name" value="EAL"/>
    <property type="match status" value="1"/>
</dbReference>
<evidence type="ECO:0000256" key="3">
    <source>
        <dbReference type="ARBA" id="ARBA00022692"/>
    </source>
</evidence>
<gene>
    <name evidence="8" type="ORF">VCB98_12825</name>
</gene>
<evidence type="ECO:0000313" key="8">
    <source>
        <dbReference type="EMBL" id="MEA5446703.1"/>
    </source>
</evidence>
<feature type="domain" description="EAL" evidence="7">
    <location>
        <begin position="495"/>
        <end position="739"/>
    </location>
</feature>
<name>A0AAP6JGM6_9GAMM</name>
<dbReference type="Gene3D" id="3.30.70.270">
    <property type="match status" value="1"/>
</dbReference>
<organism evidence="8 9">
    <name type="scientific">Natronospira elongata</name>
    <dbReference type="NCBI Taxonomy" id="3110268"/>
    <lineage>
        <taxon>Bacteria</taxon>
        <taxon>Pseudomonadati</taxon>
        <taxon>Pseudomonadota</taxon>
        <taxon>Gammaproteobacteria</taxon>
        <taxon>Natronospirales</taxon>
        <taxon>Natronospiraceae</taxon>
        <taxon>Natronospira</taxon>
    </lineage>
</organism>
<dbReference type="PANTHER" id="PTHR33121:SF23">
    <property type="entry name" value="CYCLIC DI-GMP PHOSPHODIESTERASE PDEB"/>
    <property type="match status" value="1"/>
</dbReference>
<evidence type="ECO:0000256" key="1">
    <source>
        <dbReference type="ARBA" id="ARBA00004651"/>
    </source>
</evidence>
<evidence type="ECO:0000256" key="5">
    <source>
        <dbReference type="ARBA" id="ARBA00023136"/>
    </source>
</evidence>
<keyword evidence="5 6" id="KW-0472">Membrane</keyword>
<dbReference type="InterPro" id="IPR035919">
    <property type="entry name" value="EAL_sf"/>
</dbReference>
<keyword evidence="2" id="KW-1003">Cell membrane</keyword>
<feature type="transmembrane region" description="Helical" evidence="6">
    <location>
        <begin position="263"/>
        <end position="284"/>
    </location>
</feature>
<dbReference type="Pfam" id="PF05231">
    <property type="entry name" value="MASE1"/>
    <property type="match status" value="1"/>
</dbReference>
<feature type="transmembrane region" description="Helical" evidence="6">
    <location>
        <begin position="296"/>
        <end position="317"/>
    </location>
</feature>
<protein>
    <submittedName>
        <fullName evidence="8">EAL domain-containing protein</fullName>
    </submittedName>
</protein>